<keyword evidence="3" id="KW-1185">Reference proteome</keyword>
<keyword evidence="1" id="KW-0812">Transmembrane</keyword>
<comment type="caution">
    <text evidence="2">The sequence shown here is derived from an EMBL/GenBank/DDBJ whole genome shotgun (WGS) entry which is preliminary data.</text>
</comment>
<feature type="transmembrane region" description="Helical" evidence="1">
    <location>
        <begin position="26"/>
        <end position="49"/>
    </location>
</feature>
<accession>A0A232FND0</accession>
<protein>
    <submittedName>
        <fullName evidence="2">Uncharacterized protein</fullName>
    </submittedName>
</protein>
<dbReference type="EMBL" id="NNAY01000008">
    <property type="protein sequence ID" value="OXU32083.1"/>
    <property type="molecule type" value="Genomic_DNA"/>
</dbReference>
<gene>
    <name evidence="2" type="ORF">TSAR_007840</name>
</gene>
<evidence type="ECO:0000256" key="1">
    <source>
        <dbReference type="SAM" id="Phobius"/>
    </source>
</evidence>
<dbReference type="Proteomes" id="UP000215335">
    <property type="component" value="Unassembled WGS sequence"/>
</dbReference>
<dbReference type="AlphaFoldDB" id="A0A232FND0"/>
<sequence length="50" mass="6028">MYVCVYLYSNISGTTLSISIKFDMHIYLWILNSEKQLFFNFLTIFFMAIF</sequence>
<proteinExistence type="predicted"/>
<reference evidence="2 3" key="1">
    <citation type="journal article" date="2017" name="Curr. Biol.">
        <title>The Evolution of Venom by Co-option of Single-Copy Genes.</title>
        <authorList>
            <person name="Martinson E.O."/>
            <person name="Mrinalini"/>
            <person name="Kelkar Y.D."/>
            <person name="Chang C.H."/>
            <person name="Werren J.H."/>
        </authorList>
    </citation>
    <scope>NUCLEOTIDE SEQUENCE [LARGE SCALE GENOMIC DNA]</scope>
    <source>
        <strain evidence="2 3">Alberta</strain>
        <tissue evidence="2">Whole body</tissue>
    </source>
</reference>
<organism evidence="2 3">
    <name type="scientific">Trichomalopsis sarcophagae</name>
    <dbReference type="NCBI Taxonomy" id="543379"/>
    <lineage>
        <taxon>Eukaryota</taxon>
        <taxon>Metazoa</taxon>
        <taxon>Ecdysozoa</taxon>
        <taxon>Arthropoda</taxon>
        <taxon>Hexapoda</taxon>
        <taxon>Insecta</taxon>
        <taxon>Pterygota</taxon>
        <taxon>Neoptera</taxon>
        <taxon>Endopterygota</taxon>
        <taxon>Hymenoptera</taxon>
        <taxon>Apocrita</taxon>
        <taxon>Proctotrupomorpha</taxon>
        <taxon>Chalcidoidea</taxon>
        <taxon>Pteromalidae</taxon>
        <taxon>Pteromalinae</taxon>
        <taxon>Trichomalopsis</taxon>
    </lineage>
</organism>
<name>A0A232FND0_9HYME</name>
<evidence type="ECO:0000313" key="3">
    <source>
        <dbReference type="Proteomes" id="UP000215335"/>
    </source>
</evidence>
<evidence type="ECO:0000313" key="2">
    <source>
        <dbReference type="EMBL" id="OXU32083.1"/>
    </source>
</evidence>
<keyword evidence="1" id="KW-1133">Transmembrane helix</keyword>
<keyword evidence="1" id="KW-0472">Membrane</keyword>